<proteinExistence type="predicted"/>
<reference evidence="1 2" key="1">
    <citation type="journal article" date="2016" name="Nat. Commun.">
        <title>Thousands of microbial genomes shed light on interconnected biogeochemical processes in an aquifer system.</title>
        <authorList>
            <person name="Anantharaman K."/>
            <person name="Brown C.T."/>
            <person name="Hug L.A."/>
            <person name="Sharon I."/>
            <person name="Castelle C.J."/>
            <person name="Probst A.J."/>
            <person name="Thomas B.C."/>
            <person name="Singh A."/>
            <person name="Wilkins M.J."/>
            <person name="Karaoz U."/>
            <person name="Brodie E.L."/>
            <person name="Williams K.H."/>
            <person name="Hubbard S.S."/>
            <person name="Banfield J.F."/>
        </authorList>
    </citation>
    <scope>NUCLEOTIDE SEQUENCE [LARGE SCALE GENOMIC DNA]</scope>
</reference>
<dbReference type="Proteomes" id="UP000176421">
    <property type="component" value="Unassembled WGS sequence"/>
</dbReference>
<gene>
    <name evidence="1" type="ORF">A3D35_00195</name>
</gene>
<evidence type="ECO:0000313" key="2">
    <source>
        <dbReference type="Proteomes" id="UP000176421"/>
    </source>
</evidence>
<accession>A0A1G2HZ31</accession>
<organism evidence="1 2">
    <name type="scientific">Candidatus Staskawiczbacteria bacterium RIFCSPHIGHO2_02_FULL_34_9</name>
    <dbReference type="NCBI Taxonomy" id="1802206"/>
    <lineage>
        <taxon>Bacteria</taxon>
        <taxon>Candidatus Staskawicziibacteriota</taxon>
    </lineage>
</organism>
<evidence type="ECO:0000313" key="1">
    <source>
        <dbReference type="EMBL" id="OGZ67816.1"/>
    </source>
</evidence>
<dbReference type="STRING" id="1802206.A3D35_00195"/>
<protein>
    <submittedName>
        <fullName evidence="1">Uncharacterized protein</fullName>
    </submittedName>
</protein>
<dbReference type="AlphaFoldDB" id="A0A1G2HZ31"/>
<sequence length="91" mass="10009">MMRSVVSRKMRLGLWGGSIDQLDLTDELKEFLHKWFGASPQGGNSAAKACSIQKLLSKRVSDITMLPGGLTIAPIINTALYNKTGQYLRRG</sequence>
<comment type="caution">
    <text evidence="1">The sequence shown here is derived from an EMBL/GenBank/DDBJ whole genome shotgun (WGS) entry which is preliminary data.</text>
</comment>
<name>A0A1G2HZ31_9BACT</name>
<dbReference type="EMBL" id="MHOS01000030">
    <property type="protein sequence ID" value="OGZ67816.1"/>
    <property type="molecule type" value="Genomic_DNA"/>
</dbReference>